<dbReference type="InterPro" id="IPR000225">
    <property type="entry name" value="Armadillo"/>
</dbReference>
<name>A0AAD7KNR9_QUISA</name>
<evidence type="ECO:0000256" key="3">
    <source>
        <dbReference type="ARBA" id="ARBA00012483"/>
    </source>
</evidence>
<dbReference type="InterPro" id="IPR003613">
    <property type="entry name" value="Ubox_domain"/>
</dbReference>
<reference evidence="7" key="1">
    <citation type="journal article" date="2023" name="Science">
        <title>Elucidation of the pathway for biosynthesis of saponin adjuvants from the soapbark tree.</title>
        <authorList>
            <person name="Reed J."/>
            <person name="Orme A."/>
            <person name="El-Demerdash A."/>
            <person name="Owen C."/>
            <person name="Martin L.B.B."/>
            <person name="Misra R.C."/>
            <person name="Kikuchi S."/>
            <person name="Rejzek M."/>
            <person name="Martin A.C."/>
            <person name="Harkess A."/>
            <person name="Leebens-Mack J."/>
            <person name="Louveau T."/>
            <person name="Stephenson M.J."/>
            <person name="Osbourn A."/>
        </authorList>
    </citation>
    <scope>NUCLEOTIDE SEQUENCE</scope>
    <source>
        <strain evidence="7">S10</strain>
    </source>
</reference>
<dbReference type="InterPro" id="IPR011989">
    <property type="entry name" value="ARM-like"/>
</dbReference>
<evidence type="ECO:0000256" key="4">
    <source>
        <dbReference type="ARBA" id="ARBA00022679"/>
    </source>
</evidence>
<accession>A0AAD7KNR9</accession>
<dbReference type="PROSITE" id="PS51698">
    <property type="entry name" value="U_BOX"/>
    <property type="match status" value="1"/>
</dbReference>
<dbReference type="GO" id="GO:0061630">
    <property type="term" value="F:ubiquitin protein ligase activity"/>
    <property type="evidence" value="ECO:0007669"/>
    <property type="project" value="UniProtKB-EC"/>
</dbReference>
<dbReference type="CDD" id="cd16664">
    <property type="entry name" value="RING-Ubox_PUB"/>
    <property type="match status" value="1"/>
</dbReference>
<dbReference type="InterPro" id="IPR045210">
    <property type="entry name" value="RING-Ubox_PUB"/>
</dbReference>
<gene>
    <name evidence="7" type="ORF">O6P43_032856</name>
</gene>
<dbReference type="PANTHER" id="PTHR45958">
    <property type="entry name" value="RING-TYPE E3 UBIQUITIN TRANSFERASE"/>
    <property type="match status" value="1"/>
</dbReference>
<keyword evidence="8" id="KW-1185">Reference proteome</keyword>
<evidence type="ECO:0000259" key="6">
    <source>
        <dbReference type="PROSITE" id="PS51698"/>
    </source>
</evidence>
<dbReference type="Pfam" id="PF04564">
    <property type="entry name" value="U-box"/>
    <property type="match status" value="1"/>
</dbReference>
<dbReference type="InterPro" id="IPR052608">
    <property type="entry name" value="U-box_domain_protein"/>
</dbReference>
<dbReference type="GO" id="GO:0016567">
    <property type="term" value="P:protein ubiquitination"/>
    <property type="evidence" value="ECO:0007669"/>
    <property type="project" value="InterPro"/>
</dbReference>
<dbReference type="SUPFAM" id="SSF48371">
    <property type="entry name" value="ARM repeat"/>
    <property type="match status" value="2"/>
</dbReference>
<dbReference type="SMART" id="SM00504">
    <property type="entry name" value="Ubox"/>
    <property type="match status" value="1"/>
</dbReference>
<evidence type="ECO:0000256" key="2">
    <source>
        <dbReference type="ARBA" id="ARBA00004906"/>
    </source>
</evidence>
<dbReference type="InterPro" id="IPR013083">
    <property type="entry name" value="Znf_RING/FYVE/PHD"/>
</dbReference>
<sequence length="1063" mass="118260">MALKENTTGIASLVEHILASILEITVSVVSIEIEQESFIEVGCYLYRASLAIHELLTTKHCPTNEMEILQPISESIDLAKDLVVNFAIGTHSSRNLQLRGIMVQLQEVIRNIGKCLSMILSSTLQDQEYAEIAIKSLSNEMQHVTVDIAEMQASETNELGTKILSSGKQPKEEPAPTETNVYFLDVEISMDDPETKELGTKILSSGKQPKEEPAPIETDLYSLDVELSTDDPKFLDTCHIIKVSKSASYACEEKYANMSRSLTALPEVAQYMEPLYETFLCPLTKKLMNDPVTIESGVTYERKAINEWFGNFSNPDEIICPTTREKLPNRVFKTNIALKSTIAEWKERNEASRIKVARAALSLASSDSMVLEAIKDLLSVSQRNQYTKSQGSIIGMLPLLIKFLEYNDKNVMCATLELLQQLAEDDNDLKEMIAKIIDVSTIIKMLSSSHQPLKHSALTLLLQLSRSQYLCERIGSVTGGILMLITTKYKRSSDAFAAEKADKILKNLERSPYNIKCMAENGLLEPLLNHLIEGCDEMKMEMASYLGEIVLGHGSKTYVAQRASAALIEMVHSGNTLSRSSAFKALVQISSYQPNSKILVEAGIVQIMVGEMFTRQIYNEPMNSKAEAAAILANIFESGLPINNIQVNVQGHTMTSDYVVYNIICMLKNSSPDELNIGLIRILLCLAKIPKSITALVSALKHTESCYFLLELIDSPHEELIIATVKLLITLSSYIGHTLSDMLCKSSGQPENLILRPAGITQITERQAVSANFLAKLPHQNTTLNLALLNKNIVPEILQAISKIQRSGTRSGRYANNYLEGLVGILIRFTRTLYEPQILLLARTFNFTKTFTELLVKTSSDEVLRLAANGLENLSSESVNLSKPSEVRRSKSKKWFHFPKLPSFNSSKGRNSTCPIHRGACSSQNTFCLVDADAVPRLSGCLDHENVEVVEAALSAICTLLDEKVDVEKSVSMLTENNTIQHVLNLINQHREVGLQQKCFWVIERFLMRGGEKSVSDISQDKLLPATLVSAFHHGDGNSRQMAEKILRRLNKMPKFSSIIYTM</sequence>
<dbReference type="Gene3D" id="3.30.40.10">
    <property type="entry name" value="Zinc/RING finger domain, C3HC4 (zinc finger)"/>
    <property type="match status" value="1"/>
</dbReference>
<comment type="pathway">
    <text evidence="2">Protein modification; protein ubiquitination.</text>
</comment>
<evidence type="ECO:0000313" key="7">
    <source>
        <dbReference type="EMBL" id="KAJ7943278.1"/>
    </source>
</evidence>
<dbReference type="EMBL" id="JARAOO010000014">
    <property type="protein sequence ID" value="KAJ7943278.1"/>
    <property type="molecule type" value="Genomic_DNA"/>
</dbReference>
<protein>
    <recommendedName>
        <fullName evidence="3">RING-type E3 ubiquitin transferase</fullName>
        <ecNumber evidence="3">2.3.2.27</ecNumber>
    </recommendedName>
</protein>
<feature type="domain" description="U-box" evidence="6">
    <location>
        <begin position="274"/>
        <end position="352"/>
    </location>
</feature>
<dbReference type="AlphaFoldDB" id="A0AAD7KNR9"/>
<dbReference type="Gene3D" id="1.25.10.10">
    <property type="entry name" value="Leucine-rich Repeat Variant"/>
    <property type="match status" value="3"/>
</dbReference>
<proteinExistence type="predicted"/>
<dbReference type="Pfam" id="PF00514">
    <property type="entry name" value="Arm"/>
    <property type="match status" value="1"/>
</dbReference>
<organism evidence="7 8">
    <name type="scientific">Quillaja saponaria</name>
    <name type="common">Soap bark tree</name>
    <dbReference type="NCBI Taxonomy" id="32244"/>
    <lineage>
        <taxon>Eukaryota</taxon>
        <taxon>Viridiplantae</taxon>
        <taxon>Streptophyta</taxon>
        <taxon>Embryophyta</taxon>
        <taxon>Tracheophyta</taxon>
        <taxon>Spermatophyta</taxon>
        <taxon>Magnoliopsida</taxon>
        <taxon>eudicotyledons</taxon>
        <taxon>Gunneridae</taxon>
        <taxon>Pentapetalae</taxon>
        <taxon>rosids</taxon>
        <taxon>fabids</taxon>
        <taxon>Fabales</taxon>
        <taxon>Quillajaceae</taxon>
        <taxon>Quillaja</taxon>
    </lineage>
</organism>
<dbReference type="PANTHER" id="PTHR45958:SF4">
    <property type="entry name" value="U-BOX DOMAIN-CONTAINING PROTEIN 42-RELATED"/>
    <property type="match status" value="1"/>
</dbReference>
<evidence type="ECO:0000256" key="1">
    <source>
        <dbReference type="ARBA" id="ARBA00000900"/>
    </source>
</evidence>
<dbReference type="KEGG" id="qsa:O6P43_032856"/>
<comment type="caution">
    <text evidence="7">The sequence shown here is derived from an EMBL/GenBank/DDBJ whole genome shotgun (WGS) entry which is preliminary data.</text>
</comment>
<comment type="catalytic activity">
    <reaction evidence="1">
        <text>S-ubiquitinyl-[E2 ubiquitin-conjugating enzyme]-L-cysteine + [acceptor protein]-L-lysine = [E2 ubiquitin-conjugating enzyme]-L-cysteine + N(6)-ubiquitinyl-[acceptor protein]-L-lysine.</text>
        <dbReference type="EC" id="2.3.2.27"/>
    </reaction>
</comment>
<evidence type="ECO:0000313" key="8">
    <source>
        <dbReference type="Proteomes" id="UP001163823"/>
    </source>
</evidence>
<dbReference type="SUPFAM" id="SSF57850">
    <property type="entry name" value="RING/U-box"/>
    <property type="match status" value="1"/>
</dbReference>
<keyword evidence="4 7" id="KW-0808">Transferase</keyword>
<dbReference type="EC" id="2.3.2.27" evidence="3"/>
<keyword evidence="5" id="KW-0677">Repeat</keyword>
<dbReference type="InterPro" id="IPR016024">
    <property type="entry name" value="ARM-type_fold"/>
</dbReference>
<evidence type="ECO:0000256" key="5">
    <source>
        <dbReference type="ARBA" id="ARBA00022737"/>
    </source>
</evidence>
<dbReference type="SMART" id="SM00185">
    <property type="entry name" value="ARM"/>
    <property type="match status" value="6"/>
</dbReference>
<dbReference type="Proteomes" id="UP001163823">
    <property type="component" value="Chromosome 14"/>
</dbReference>